<dbReference type="EMBL" id="JAOTEM010000001">
    <property type="protein sequence ID" value="MCU7616780.1"/>
    <property type="molecule type" value="Genomic_DNA"/>
</dbReference>
<feature type="chain" id="PRO_5045524643" evidence="3">
    <location>
        <begin position="18"/>
        <end position="355"/>
    </location>
</feature>
<sequence>MKKIIFFSLFLSVFMQAQYEVMPDIPKQDLSKESDRVVLTEITSFPEHIFKWNIKSLTISESDQLKNIPKEISRFKNLEFFMLTGGHKITDFPKEFASLNHLKKLALHNMLTTRISPVIFNLKELEDLEYAQFSYFEFPEDIGRLKMLKKLAMSRGLDIRSLKNVEGKSGRNIPSTIKNLENLETLSLSSNLMSALPEEVGFLKNLNDGWFSSNVLETLPNGFSKLQKLKTLHLDSNSFKVFPNALYKVASLKRLDIYKNQINTIPAGIGGMTGLTGLFIDKNQLTNECLSEIYNLENLEVLDIRNNKITSFPPGLEKMKKLKVMYISGNNISAQEVSHAQFLLPTAKFITQEMP</sequence>
<dbReference type="InterPro" id="IPR013101">
    <property type="entry name" value="LRR_PRU1-like"/>
</dbReference>
<dbReference type="PANTHER" id="PTHR48051">
    <property type="match status" value="1"/>
</dbReference>
<evidence type="ECO:0000313" key="5">
    <source>
        <dbReference type="Proteomes" id="UP001208649"/>
    </source>
</evidence>
<dbReference type="InterPro" id="IPR050216">
    <property type="entry name" value="LRR_domain-containing"/>
</dbReference>
<keyword evidence="2" id="KW-0677">Repeat</keyword>
<organism evidence="4 5">
    <name type="scientific">Chryseobacterium edaphi</name>
    <dbReference type="NCBI Taxonomy" id="2976532"/>
    <lineage>
        <taxon>Bacteria</taxon>
        <taxon>Pseudomonadati</taxon>
        <taxon>Bacteroidota</taxon>
        <taxon>Flavobacteriia</taxon>
        <taxon>Flavobacteriales</taxon>
        <taxon>Weeksellaceae</taxon>
        <taxon>Chryseobacterium group</taxon>
        <taxon>Chryseobacterium</taxon>
    </lineage>
</organism>
<reference evidence="5" key="1">
    <citation type="submission" date="2023-07" db="EMBL/GenBank/DDBJ databases">
        <title>Chryseobacterium sp. strain PBS4-4 Genome sequencing and assembly.</title>
        <authorList>
            <person name="Jung Y."/>
        </authorList>
    </citation>
    <scope>NUCLEOTIDE SEQUENCE [LARGE SCALE GENOMIC DNA]</scope>
    <source>
        <strain evidence="5">PBS4-4</strain>
    </source>
</reference>
<dbReference type="SMART" id="SM00369">
    <property type="entry name" value="LRR_TYP"/>
    <property type="match status" value="5"/>
</dbReference>
<keyword evidence="5" id="KW-1185">Reference proteome</keyword>
<feature type="signal peptide" evidence="3">
    <location>
        <begin position="1"/>
        <end position="17"/>
    </location>
</feature>
<dbReference type="RefSeq" id="WP_263002208.1">
    <property type="nucleotide sequence ID" value="NZ_JAOTEM010000001.1"/>
</dbReference>
<evidence type="ECO:0000256" key="1">
    <source>
        <dbReference type="ARBA" id="ARBA00022614"/>
    </source>
</evidence>
<dbReference type="SUPFAM" id="SSF52058">
    <property type="entry name" value="L domain-like"/>
    <property type="match status" value="1"/>
</dbReference>
<dbReference type="Pfam" id="PF07723">
    <property type="entry name" value="LRR_2"/>
    <property type="match status" value="1"/>
</dbReference>
<comment type="caution">
    <text evidence="4">The sequence shown here is derived from an EMBL/GenBank/DDBJ whole genome shotgun (WGS) entry which is preliminary data.</text>
</comment>
<dbReference type="InterPro" id="IPR001611">
    <property type="entry name" value="Leu-rich_rpt"/>
</dbReference>
<accession>A0ABT2W3I7</accession>
<dbReference type="InterPro" id="IPR003591">
    <property type="entry name" value="Leu-rich_rpt_typical-subtyp"/>
</dbReference>
<evidence type="ECO:0000256" key="2">
    <source>
        <dbReference type="ARBA" id="ARBA00022737"/>
    </source>
</evidence>
<dbReference type="InterPro" id="IPR032675">
    <property type="entry name" value="LRR_dom_sf"/>
</dbReference>
<evidence type="ECO:0000256" key="3">
    <source>
        <dbReference type="SAM" id="SignalP"/>
    </source>
</evidence>
<keyword evidence="3" id="KW-0732">Signal</keyword>
<dbReference type="PANTHER" id="PTHR48051:SF1">
    <property type="entry name" value="RAS SUPPRESSOR PROTEIN 1"/>
    <property type="match status" value="1"/>
</dbReference>
<dbReference type="Pfam" id="PF13855">
    <property type="entry name" value="LRR_8"/>
    <property type="match status" value="1"/>
</dbReference>
<dbReference type="PROSITE" id="PS51450">
    <property type="entry name" value="LRR"/>
    <property type="match status" value="1"/>
</dbReference>
<proteinExistence type="predicted"/>
<dbReference type="Proteomes" id="UP001208649">
    <property type="component" value="Unassembled WGS sequence"/>
</dbReference>
<name>A0ABT2W3I7_9FLAO</name>
<keyword evidence="1" id="KW-0433">Leucine-rich repeat</keyword>
<evidence type="ECO:0000313" key="4">
    <source>
        <dbReference type="EMBL" id="MCU7616780.1"/>
    </source>
</evidence>
<gene>
    <name evidence="4" type="ORF">NZ698_06185</name>
</gene>
<dbReference type="Gene3D" id="3.80.10.10">
    <property type="entry name" value="Ribonuclease Inhibitor"/>
    <property type="match status" value="1"/>
</dbReference>
<protein>
    <submittedName>
        <fullName evidence="4">Leucine-rich repeat domain-containing protein</fullName>
    </submittedName>
</protein>